<comment type="similarity">
    <text evidence="1">Belongs to the peptidase C40 family.</text>
</comment>
<dbReference type="PROSITE" id="PS51935">
    <property type="entry name" value="NLPC_P60"/>
    <property type="match status" value="1"/>
</dbReference>
<evidence type="ECO:0000256" key="1">
    <source>
        <dbReference type="ARBA" id="ARBA00007074"/>
    </source>
</evidence>
<dbReference type="Gene3D" id="3.90.1720.10">
    <property type="entry name" value="endopeptidase domain like (from Nostoc punctiforme)"/>
    <property type="match status" value="1"/>
</dbReference>
<dbReference type="RefSeq" id="WP_344771775.1">
    <property type="nucleotide sequence ID" value="NZ_BAABAH010000001.1"/>
</dbReference>
<dbReference type="Pfam" id="PF01464">
    <property type="entry name" value="SLT"/>
    <property type="match status" value="1"/>
</dbReference>
<keyword evidence="8" id="KW-1185">Reference proteome</keyword>
<proteinExistence type="inferred from homology"/>
<dbReference type="Pfam" id="PF00877">
    <property type="entry name" value="NLPC_P60"/>
    <property type="match status" value="1"/>
</dbReference>
<dbReference type="PROSITE" id="PS00922">
    <property type="entry name" value="TRANSGLYCOSYLASE"/>
    <property type="match status" value="1"/>
</dbReference>
<keyword evidence="3" id="KW-0645">Protease</keyword>
<evidence type="ECO:0000256" key="4">
    <source>
        <dbReference type="ARBA" id="ARBA00022801"/>
    </source>
</evidence>
<comment type="similarity">
    <text evidence="2">Belongs to the transglycosylase Slt family.</text>
</comment>
<keyword evidence="4" id="KW-0378">Hydrolase</keyword>
<name>A0ABP7HYC1_9ACTN</name>
<feature type="domain" description="NlpC/P60" evidence="6">
    <location>
        <begin position="47"/>
        <end position="175"/>
    </location>
</feature>
<evidence type="ECO:0000259" key="6">
    <source>
        <dbReference type="PROSITE" id="PS51935"/>
    </source>
</evidence>
<dbReference type="InterPro" id="IPR023346">
    <property type="entry name" value="Lysozyme-like_dom_sf"/>
</dbReference>
<dbReference type="InterPro" id="IPR000064">
    <property type="entry name" value="NLP_P60_dom"/>
</dbReference>
<reference evidence="8" key="1">
    <citation type="journal article" date="2019" name="Int. J. Syst. Evol. Microbiol.">
        <title>The Global Catalogue of Microorganisms (GCM) 10K type strain sequencing project: providing services to taxonomists for standard genome sequencing and annotation.</title>
        <authorList>
            <consortium name="The Broad Institute Genomics Platform"/>
            <consortium name="The Broad Institute Genome Sequencing Center for Infectious Disease"/>
            <person name="Wu L."/>
            <person name="Ma J."/>
        </authorList>
    </citation>
    <scope>NUCLEOTIDE SEQUENCE [LARGE SCALE GENOMIC DNA]</scope>
    <source>
        <strain evidence="8">JCM 16953</strain>
    </source>
</reference>
<dbReference type="InterPro" id="IPR000189">
    <property type="entry name" value="Transglyc_AS"/>
</dbReference>
<dbReference type="PANTHER" id="PTHR37423:SF2">
    <property type="entry name" value="MEMBRANE-BOUND LYTIC MUREIN TRANSGLYCOSYLASE C"/>
    <property type="match status" value="1"/>
</dbReference>
<dbReference type="EMBL" id="BAABAH010000001">
    <property type="protein sequence ID" value="GAA3801685.1"/>
    <property type="molecule type" value="Genomic_DNA"/>
</dbReference>
<evidence type="ECO:0000256" key="5">
    <source>
        <dbReference type="ARBA" id="ARBA00022807"/>
    </source>
</evidence>
<dbReference type="CDD" id="cd00254">
    <property type="entry name" value="LT-like"/>
    <property type="match status" value="1"/>
</dbReference>
<accession>A0ABP7HYC1</accession>
<dbReference type="InterPro" id="IPR038765">
    <property type="entry name" value="Papain-like_cys_pep_sf"/>
</dbReference>
<dbReference type="Gene3D" id="1.10.530.10">
    <property type="match status" value="1"/>
</dbReference>
<evidence type="ECO:0000313" key="7">
    <source>
        <dbReference type="EMBL" id="GAA3801685.1"/>
    </source>
</evidence>
<organism evidence="7 8">
    <name type="scientific">Nocardioides panacisoli</name>
    <dbReference type="NCBI Taxonomy" id="627624"/>
    <lineage>
        <taxon>Bacteria</taxon>
        <taxon>Bacillati</taxon>
        <taxon>Actinomycetota</taxon>
        <taxon>Actinomycetes</taxon>
        <taxon>Propionibacteriales</taxon>
        <taxon>Nocardioidaceae</taxon>
        <taxon>Nocardioides</taxon>
    </lineage>
</organism>
<evidence type="ECO:0000313" key="8">
    <source>
        <dbReference type="Proteomes" id="UP001501821"/>
    </source>
</evidence>
<evidence type="ECO:0000256" key="2">
    <source>
        <dbReference type="ARBA" id="ARBA00007734"/>
    </source>
</evidence>
<dbReference type="SUPFAM" id="SSF53955">
    <property type="entry name" value="Lysozyme-like"/>
    <property type="match status" value="1"/>
</dbReference>
<dbReference type="SUPFAM" id="SSF54001">
    <property type="entry name" value="Cysteine proteinases"/>
    <property type="match status" value="1"/>
</dbReference>
<protein>
    <recommendedName>
        <fullName evidence="6">NlpC/P60 domain-containing protein</fullName>
    </recommendedName>
</protein>
<comment type="caution">
    <text evidence="7">The sequence shown here is derived from an EMBL/GenBank/DDBJ whole genome shotgun (WGS) entry which is preliminary data.</text>
</comment>
<sequence length="317" mass="32570">MSIETVAARVAQLQSQFAQFVPAQSVSAGGSGFRTTLANARADTSDGVSGADVVADAKKYLGIPYVWGGTDPKVGLDCSGLVQRVYADLGIDLPRVSADQARQGTPVASLAEAQPGDLLAWDNSSRNNGADHIAIYVGNGKMIEAPYTGANVRLVDVPSTPDYIRRILPSDSASARPVAGTTVPNASARVGADVPYADLINAAAARTGVPGELIAAVAQQESGFDPKAVSGAGAQGLMQLMPGTADSLGVSNPFDPAQAIDGGARLLHDLLQRFGKVDLALAGYNAGPGAVLRYGGVPPYPETQNYVRSVLGILGQR</sequence>
<gene>
    <name evidence="7" type="ORF">GCM10022242_00780</name>
</gene>
<dbReference type="PANTHER" id="PTHR37423">
    <property type="entry name" value="SOLUBLE LYTIC MUREIN TRANSGLYCOSYLASE-RELATED"/>
    <property type="match status" value="1"/>
</dbReference>
<evidence type="ECO:0000256" key="3">
    <source>
        <dbReference type="ARBA" id="ARBA00022670"/>
    </source>
</evidence>
<dbReference type="Proteomes" id="UP001501821">
    <property type="component" value="Unassembled WGS sequence"/>
</dbReference>
<keyword evidence="5" id="KW-0788">Thiol protease</keyword>
<dbReference type="InterPro" id="IPR008258">
    <property type="entry name" value="Transglycosylase_SLT_dom_1"/>
</dbReference>